<dbReference type="InterPro" id="IPR017441">
    <property type="entry name" value="Protein_kinase_ATP_BS"/>
</dbReference>
<organism evidence="6 7">
    <name type="scientific">Tritrichomonas foetus</name>
    <dbReference type="NCBI Taxonomy" id="1144522"/>
    <lineage>
        <taxon>Eukaryota</taxon>
        <taxon>Metamonada</taxon>
        <taxon>Parabasalia</taxon>
        <taxon>Tritrichomonadida</taxon>
        <taxon>Tritrichomonadidae</taxon>
        <taxon>Tritrichomonas</taxon>
    </lineage>
</organism>
<keyword evidence="7" id="KW-1185">Reference proteome</keyword>
<keyword evidence="6" id="KW-0808">Transferase</keyword>
<dbReference type="AlphaFoldDB" id="A0A1J4K6J2"/>
<gene>
    <name evidence="6" type="ORF">TRFO_26958</name>
</gene>
<dbReference type="InterPro" id="IPR008271">
    <property type="entry name" value="Ser/Thr_kinase_AS"/>
</dbReference>
<feature type="binding site" evidence="3">
    <location>
        <position position="38"/>
    </location>
    <ligand>
        <name>ATP</name>
        <dbReference type="ChEBI" id="CHEBI:30616"/>
    </ligand>
</feature>
<keyword evidence="1 3" id="KW-0547">Nucleotide-binding</keyword>
<feature type="domain" description="Protein kinase" evidence="5">
    <location>
        <begin position="9"/>
        <end position="257"/>
    </location>
</feature>
<dbReference type="GO" id="GO:0004674">
    <property type="term" value="F:protein serine/threonine kinase activity"/>
    <property type="evidence" value="ECO:0007669"/>
    <property type="project" value="UniProtKB-KW"/>
</dbReference>
<evidence type="ECO:0000256" key="2">
    <source>
        <dbReference type="ARBA" id="ARBA00022840"/>
    </source>
</evidence>
<dbReference type="FunFam" id="1.10.510.10:FF:000571">
    <property type="entry name" value="Maternal embryonic leucine zipper kinase"/>
    <property type="match status" value="1"/>
</dbReference>
<dbReference type="Pfam" id="PF00069">
    <property type="entry name" value="Pkinase"/>
    <property type="match status" value="1"/>
</dbReference>
<evidence type="ECO:0000313" key="7">
    <source>
        <dbReference type="Proteomes" id="UP000179807"/>
    </source>
</evidence>
<dbReference type="GO" id="GO:0005524">
    <property type="term" value="F:ATP binding"/>
    <property type="evidence" value="ECO:0007669"/>
    <property type="project" value="UniProtKB-UniRule"/>
</dbReference>
<dbReference type="PANTHER" id="PTHR24362">
    <property type="entry name" value="SERINE/THREONINE-PROTEIN KINASE NEK"/>
    <property type="match status" value="1"/>
</dbReference>
<dbReference type="Proteomes" id="UP000179807">
    <property type="component" value="Unassembled WGS sequence"/>
</dbReference>
<dbReference type="FunFam" id="3.30.200.20:FF:000042">
    <property type="entry name" value="Aurora kinase A"/>
    <property type="match status" value="1"/>
</dbReference>
<dbReference type="SUPFAM" id="SSF56112">
    <property type="entry name" value="Protein kinase-like (PK-like)"/>
    <property type="match status" value="1"/>
</dbReference>
<dbReference type="SMART" id="SM00220">
    <property type="entry name" value="S_TKc"/>
    <property type="match status" value="1"/>
</dbReference>
<dbReference type="VEuPathDB" id="TrichDB:TRFO_26958"/>
<evidence type="ECO:0000256" key="1">
    <source>
        <dbReference type="ARBA" id="ARBA00022741"/>
    </source>
</evidence>
<accession>A0A1J4K6J2</accession>
<comment type="caution">
    <text evidence="6">The sequence shown here is derived from an EMBL/GenBank/DDBJ whole genome shotgun (WGS) entry which is preliminary data.</text>
</comment>
<keyword evidence="4" id="KW-0723">Serine/threonine-protein kinase</keyword>
<dbReference type="PROSITE" id="PS00107">
    <property type="entry name" value="PROTEIN_KINASE_ATP"/>
    <property type="match status" value="1"/>
</dbReference>
<reference evidence="6" key="1">
    <citation type="submission" date="2016-10" db="EMBL/GenBank/DDBJ databases">
        <authorList>
            <person name="Benchimol M."/>
            <person name="Almeida L.G."/>
            <person name="Vasconcelos A.T."/>
            <person name="Perreira-Neves A."/>
            <person name="Rosa I.A."/>
            <person name="Tasca T."/>
            <person name="Bogo M.R."/>
            <person name="de Souza W."/>
        </authorList>
    </citation>
    <scope>NUCLEOTIDE SEQUENCE [LARGE SCALE GENOMIC DNA]</scope>
    <source>
        <strain evidence="6">K</strain>
    </source>
</reference>
<evidence type="ECO:0000313" key="6">
    <source>
        <dbReference type="EMBL" id="OHT05326.1"/>
    </source>
</evidence>
<proteinExistence type="inferred from homology"/>
<sequence>MFEPDSINLEQEALIGTGRFGSVYRARSLKFNTYFALKTIPKGELTSDEMFHNEVEMLRHLCHPNIVNLYNFYTTTSSYNILMQYCENSTLKSCVLREGCLNTEKFATIFRQVLEAIKYCHSRNIAHRDLKPENILFDAYGRVQIADWGQGISSENGIVDTYCGTLSYASPECLNKCPFNVFKSDMYSLGVCMYFSVLGKVPWTETVPILKKEQILNNEYLIPPFVDNDIADVIRDLLNIDPLKRPSPDDLLKLPLFQIEDHHIVKGKRLPIPSFRISHKERRPSTSLSTIKNSIQYERRPSLQDLHIIRYTNINP</sequence>
<keyword evidence="6" id="KW-0418">Kinase</keyword>
<evidence type="ECO:0000256" key="3">
    <source>
        <dbReference type="PROSITE-ProRule" id="PRU10141"/>
    </source>
</evidence>
<protein>
    <submittedName>
        <fullName evidence="6">CAMK family protein kinase</fullName>
    </submittedName>
</protein>
<dbReference type="PROSITE" id="PS50011">
    <property type="entry name" value="PROTEIN_KINASE_DOM"/>
    <property type="match status" value="1"/>
</dbReference>
<evidence type="ECO:0000256" key="4">
    <source>
        <dbReference type="RuleBase" id="RU000304"/>
    </source>
</evidence>
<dbReference type="PANTHER" id="PTHR24362:SF309">
    <property type="entry name" value="PROTEIN KINASE DOMAIN-CONTAINING PROTEIN"/>
    <property type="match status" value="1"/>
</dbReference>
<comment type="similarity">
    <text evidence="4">Belongs to the protein kinase superfamily.</text>
</comment>
<dbReference type="Gene3D" id="1.10.510.10">
    <property type="entry name" value="Transferase(Phosphotransferase) domain 1"/>
    <property type="match status" value="1"/>
</dbReference>
<dbReference type="InterPro" id="IPR000719">
    <property type="entry name" value="Prot_kinase_dom"/>
</dbReference>
<dbReference type="RefSeq" id="XP_068358462.1">
    <property type="nucleotide sequence ID" value="XM_068505258.1"/>
</dbReference>
<dbReference type="InterPro" id="IPR011009">
    <property type="entry name" value="Kinase-like_dom_sf"/>
</dbReference>
<dbReference type="GeneID" id="94839962"/>
<dbReference type="PROSITE" id="PS00108">
    <property type="entry name" value="PROTEIN_KINASE_ST"/>
    <property type="match status" value="1"/>
</dbReference>
<evidence type="ECO:0000259" key="5">
    <source>
        <dbReference type="PROSITE" id="PS50011"/>
    </source>
</evidence>
<dbReference type="EMBL" id="MLAK01000761">
    <property type="protein sequence ID" value="OHT05326.1"/>
    <property type="molecule type" value="Genomic_DNA"/>
</dbReference>
<name>A0A1J4K6J2_9EUKA</name>
<dbReference type="OrthoDB" id="541276at2759"/>
<keyword evidence="2 3" id="KW-0067">ATP-binding</keyword>